<dbReference type="SUPFAM" id="SSF47413">
    <property type="entry name" value="lambda repressor-like DNA-binding domains"/>
    <property type="match status" value="1"/>
</dbReference>
<accession>A0AAW8AM12</accession>
<gene>
    <name evidence="6" type="ORF">Q6294_32475</name>
</gene>
<comment type="caution">
    <text evidence="6">The sequence shown here is derived from an EMBL/GenBank/DDBJ whole genome shotgun (WGS) entry which is preliminary data.</text>
</comment>
<evidence type="ECO:0000259" key="5">
    <source>
        <dbReference type="PROSITE" id="PS50943"/>
    </source>
</evidence>
<name>A0AAW8AM12_KLEPN</name>
<sequence>MLHRFGQRVRELRKAKGLSQEAFADACGLDRTYISGIERGLRNVALVNIAQIARTLDVTISELTEGL</sequence>
<dbReference type="Gene3D" id="1.10.260.40">
    <property type="entry name" value="lambda repressor-like DNA-binding domains"/>
    <property type="match status" value="1"/>
</dbReference>
<keyword evidence="1" id="KW-0805">Transcription regulation</keyword>
<organism evidence="6 7">
    <name type="scientific">Klebsiella pneumoniae</name>
    <dbReference type="NCBI Taxonomy" id="573"/>
    <lineage>
        <taxon>Bacteria</taxon>
        <taxon>Pseudomonadati</taxon>
        <taxon>Pseudomonadota</taxon>
        <taxon>Gammaproteobacteria</taxon>
        <taxon>Enterobacterales</taxon>
        <taxon>Enterobacteriaceae</taxon>
        <taxon>Klebsiella/Raoultella group</taxon>
        <taxon>Klebsiella</taxon>
        <taxon>Klebsiella pneumoniae complex</taxon>
    </lineage>
</organism>
<dbReference type="PANTHER" id="PTHR46797">
    <property type="entry name" value="HTH-TYPE TRANSCRIPTIONAL REGULATOR"/>
    <property type="match status" value="1"/>
</dbReference>
<keyword evidence="2" id="KW-0238">DNA-binding</keyword>
<dbReference type="Pfam" id="PF01381">
    <property type="entry name" value="HTH_3"/>
    <property type="match status" value="1"/>
</dbReference>
<dbReference type="InterPro" id="IPR050807">
    <property type="entry name" value="TransReg_Diox_bact_type"/>
</dbReference>
<dbReference type="InterPro" id="IPR001633">
    <property type="entry name" value="EAL_dom"/>
</dbReference>
<dbReference type="GO" id="GO:0003700">
    <property type="term" value="F:DNA-binding transcription factor activity"/>
    <property type="evidence" value="ECO:0007669"/>
    <property type="project" value="TreeGrafter"/>
</dbReference>
<dbReference type="GO" id="GO:0003677">
    <property type="term" value="F:DNA binding"/>
    <property type="evidence" value="ECO:0007669"/>
    <property type="project" value="UniProtKB-KW"/>
</dbReference>
<evidence type="ECO:0000256" key="3">
    <source>
        <dbReference type="ARBA" id="ARBA00023163"/>
    </source>
</evidence>
<dbReference type="GO" id="GO:0005829">
    <property type="term" value="C:cytosol"/>
    <property type="evidence" value="ECO:0007669"/>
    <property type="project" value="TreeGrafter"/>
</dbReference>
<reference evidence="6" key="1">
    <citation type="submission" date="2023-07" db="EMBL/GenBank/DDBJ databases">
        <authorList>
            <person name="Peng Z."/>
        </authorList>
    </citation>
    <scope>NUCLEOTIDE SEQUENCE</scope>
    <source>
        <strain evidence="6">KP219</strain>
    </source>
</reference>
<dbReference type="PROSITE" id="PS50943">
    <property type="entry name" value="HTH_CROC1"/>
    <property type="match status" value="1"/>
</dbReference>
<dbReference type="EMBL" id="JAUUIA010001048">
    <property type="protein sequence ID" value="MDP0971659.1"/>
    <property type="molecule type" value="Genomic_DNA"/>
</dbReference>
<dbReference type="PROSITE" id="PS50883">
    <property type="entry name" value="EAL"/>
    <property type="match status" value="1"/>
</dbReference>
<evidence type="ECO:0000313" key="6">
    <source>
        <dbReference type="EMBL" id="MDP0971659.1"/>
    </source>
</evidence>
<evidence type="ECO:0000256" key="2">
    <source>
        <dbReference type="ARBA" id="ARBA00023125"/>
    </source>
</evidence>
<dbReference type="PANTHER" id="PTHR46797:SF23">
    <property type="entry name" value="HTH-TYPE TRANSCRIPTIONAL REGULATOR SUTR"/>
    <property type="match status" value="1"/>
</dbReference>
<evidence type="ECO:0000259" key="4">
    <source>
        <dbReference type="PROSITE" id="PS50883"/>
    </source>
</evidence>
<dbReference type="InterPro" id="IPR010982">
    <property type="entry name" value="Lambda_DNA-bd_dom_sf"/>
</dbReference>
<feature type="domain" description="EAL" evidence="4">
    <location>
        <begin position="1"/>
        <end position="67"/>
    </location>
</feature>
<dbReference type="CDD" id="cd00093">
    <property type="entry name" value="HTH_XRE"/>
    <property type="match status" value="1"/>
</dbReference>
<feature type="domain" description="HTH cro/C1-type" evidence="5">
    <location>
        <begin position="9"/>
        <end position="63"/>
    </location>
</feature>
<protein>
    <submittedName>
        <fullName evidence="6">Helix-turn-helix transcriptional regulator</fullName>
    </submittedName>
</protein>
<dbReference type="InterPro" id="IPR001387">
    <property type="entry name" value="Cro/C1-type_HTH"/>
</dbReference>
<evidence type="ECO:0000313" key="7">
    <source>
        <dbReference type="Proteomes" id="UP001244490"/>
    </source>
</evidence>
<dbReference type="Proteomes" id="UP001244490">
    <property type="component" value="Unassembled WGS sequence"/>
</dbReference>
<evidence type="ECO:0000256" key="1">
    <source>
        <dbReference type="ARBA" id="ARBA00023015"/>
    </source>
</evidence>
<proteinExistence type="predicted"/>
<keyword evidence="3" id="KW-0804">Transcription</keyword>
<dbReference type="SMART" id="SM00530">
    <property type="entry name" value="HTH_XRE"/>
    <property type="match status" value="1"/>
</dbReference>
<dbReference type="AlphaFoldDB" id="A0AAW8AM12"/>